<dbReference type="GO" id="GO:0008270">
    <property type="term" value="F:zinc ion binding"/>
    <property type="evidence" value="ECO:0007669"/>
    <property type="project" value="UniProtKB-KW"/>
</dbReference>
<feature type="domain" description="CCHC-type" evidence="11">
    <location>
        <begin position="227"/>
        <end position="242"/>
    </location>
</feature>
<dbReference type="PANTHER" id="PTHR46543">
    <property type="entry name" value="ZINC FINGER CCHC DOMAIN-CONTAINING PROTEIN 7"/>
    <property type="match status" value="1"/>
</dbReference>
<keyword evidence="4 9" id="KW-0863">Zinc-finger</keyword>
<evidence type="ECO:0000256" key="6">
    <source>
        <dbReference type="ARBA" id="ARBA00023242"/>
    </source>
</evidence>
<dbReference type="GO" id="GO:0071039">
    <property type="term" value="P:nuclear polyadenylation-dependent CUT catabolic process"/>
    <property type="evidence" value="ECO:0007669"/>
    <property type="project" value="TreeGrafter"/>
</dbReference>
<evidence type="ECO:0000313" key="13">
    <source>
        <dbReference type="Proteomes" id="UP000314294"/>
    </source>
</evidence>
<evidence type="ECO:0000256" key="2">
    <source>
        <dbReference type="ARBA" id="ARBA00022723"/>
    </source>
</evidence>
<proteinExistence type="predicted"/>
<organism evidence="12 13">
    <name type="scientific">Liparis tanakae</name>
    <name type="common">Tanaka's snailfish</name>
    <dbReference type="NCBI Taxonomy" id="230148"/>
    <lineage>
        <taxon>Eukaryota</taxon>
        <taxon>Metazoa</taxon>
        <taxon>Chordata</taxon>
        <taxon>Craniata</taxon>
        <taxon>Vertebrata</taxon>
        <taxon>Euteleostomi</taxon>
        <taxon>Actinopterygii</taxon>
        <taxon>Neopterygii</taxon>
        <taxon>Teleostei</taxon>
        <taxon>Neoteleostei</taxon>
        <taxon>Acanthomorphata</taxon>
        <taxon>Eupercaria</taxon>
        <taxon>Perciformes</taxon>
        <taxon>Cottioidei</taxon>
        <taxon>Cottales</taxon>
        <taxon>Liparidae</taxon>
        <taxon>Liparis</taxon>
    </lineage>
</organism>
<evidence type="ECO:0000256" key="7">
    <source>
        <dbReference type="ARBA" id="ARBA00041190"/>
    </source>
</evidence>
<dbReference type="AlphaFoldDB" id="A0A4Z2IVP3"/>
<dbReference type="InterPro" id="IPR051644">
    <property type="entry name" value="TRAMP_AT-DNA-binding"/>
</dbReference>
<dbReference type="PROSITE" id="PS50158">
    <property type="entry name" value="ZF_CCHC"/>
    <property type="match status" value="3"/>
</dbReference>
<keyword evidence="3" id="KW-0677">Repeat</keyword>
<reference evidence="12 13" key="1">
    <citation type="submission" date="2019-03" db="EMBL/GenBank/DDBJ databases">
        <title>First draft genome of Liparis tanakae, snailfish: a comprehensive survey of snailfish specific genes.</title>
        <authorList>
            <person name="Kim W."/>
            <person name="Song I."/>
            <person name="Jeong J.-H."/>
            <person name="Kim D."/>
            <person name="Kim S."/>
            <person name="Ryu S."/>
            <person name="Song J.Y."/>
            <person name="Lee S.K."/>
        </authorList>
    </citation>
    <scope>NUCLEOTIDE SEQUENCE [LARGE SCALE GENOMIC DNA]</scope>
    <source>
        <tissue evidence="12">Muscle</tissue>
    </source>
</reference>
<protein>
    <recommendedName>
        <fullName evidence="7">Zinc finger CCHC domain-containing protein 7</fullName>
    </recommendedName>
    <alternativeName>
        <fullName evidence="8">TRAMP-like complex RNA-binding factor ZCCHC7</fullName>
    </alternativeName>
</protein>
<keyword evidence="5" id="KW-0862">Zinc</keyword>
<dbReference type="OrthoDB" id="7608935at2759"/>
<keyword evidence="6" id="KW-0539">Nucleus</keyword>
<comment type="caution">
    <text evidence="12">The sequence shown here is derived from an EMBL/GenBank/DDBJ whole genome shotgun (WGS) entry which is preliminary data.</text>
</comment>
<dbReference type="EMBL" id="SRLO01000043">
    <property type="protein sequence ID" value="TNN81956.1"/>
    <property type="molecule type" value="Genomic_DNA"/>
</dbReference>
<evidence type="ECO:0000256" key="1">
    <source>
        <dbReference type="ARBA" id="ARBA00004123"/>
    </source>
</evidence>
<feature type="domain" description="CCHC-type" evidence="11">
    <location>
        <begin position="186"/>
        <end position="200"/>
    </location>
</feature>
<evidence type="ECO:0000259" key="11">
    <source>
        <dbReference type="PROSITE" id="PS50158"/>
    </source>
</evidence>
<accession>A0A4Z2IVP3</accession>
<sequence>MENEDVQQGSKNHVFFVEDLNSSEGEEDIMFSHQKLPSSCKRAARLRREGSPPSPPSPPLLLAFSITSGRPLHLRSPSPTSSLEEDSDQPIEEWMLLGGEEQVGDSSIQLNLSYRGGWEDDSGDEDQTVKSVDDTWAVSEKDKGGADRSLPSRYFMTGRSRICNICNKTGHLAKSCYSHKQKSPTCVLCGIQGHVQRDCPGRPCPNCGLPSHGLRPCERPRVWSQHCHRCGMMGHLSDTCPDTWRQYHFTIRSELPVRPRTAHVPQKKKCPAYCCNCSERGHYGYDCTKRRMISGTFSSLPYVCHYDTIEDVLQCHPKKQKRDKDQQHLPEATSESGEENRTVQGRSSRKQETCKSKSWPKRRKERQEVKRLRKAALARQVGRQQSWRYYVEEVCPPALQVHKQYTPPPKKRKDGAVGKSRKSRESERWKKRGGLKRGNLYPHNESLCPPPKKARHRQR</sequence>
<comment type="subcellular location">
    <subcellularLocation>
        <location evidence="1">Nucleus</location>
    </subcellularLocation>
</comment>
<evidence type="ECO:0000256" key="3">
    <source>
        <dbReference type="ARBA" id="ARBA00022737"/>
    </source>
</evidence>
<dbReference type="GO" id="GO:0003723">
    <property type="term" value="F:RNA binding"/>
    <property type="evidence" value="ECO:0007669"/>
    <property type="project" value="TreeGrafter"/>
</dbReference>
<dbReference type="InterPro" id="IPR001878">
    <property type="entry name" value="Znf_CCHC"/>
</dbReference>
<dbReference type="GO" id="GO:0071035">
    <property type="term" value="P:nuclear polyadenylation-dependent rRNA catabolic process"/>
    <property type="evidence" value="ECO:0007669"/>
    <property type="project" value="TreeGrafter"/>
</dbReference>
<dbReference type="GO" id="GO:0071038">
    <property type="term" value="P:TRAMP-dependent tRNA surveillance pathway"/>
    <property type="evidence" value="ECO:0007669"/>
    <property type="project" value="TreeGrafter"/>
</dbReference>
<evidence type="ECO:0000313" key="12">
    <source>
        <dbReference type="EMBL" id="TNN81956.1"/>
    </source>
</evidence>
<dbReference type="InterPro" id="IPR036875">
    <property type="entry name" value="Znf_CCHC_sf"/>
</dbReference>
<dbReference type="GO" id="GO:0031499">
    <property type="term" value="C:TRAMP complex"/>
    <property type="evidence" value="ECO:0007669"/>
    <property type="project" value="TreeGrafter"/>
</dbReference>
<gene>
    <name evidence="12" type="primary">zcchc7_0</name>
    <name evidence="12" type="ORF">EYF80_007864</name>
</gene>
<dbReference type="GO" id="GO:0071036">
    <property type="term" value="P:nuclear polyadenylation-dependent snoRNA catabolic process"/>
    <property type="evidence" value="ECO:0007669"/>
    <property type="project" value="TreeGrafter"/>
</dbReference>
<keyword evidence="2" id="KW-0479">Metal-binding</keyword>
<evidence type="ECO:0000256" key="5">
    <source>
        <dbReference type="ARBA" id="ARBA00022833"/>
    </source>
</evidence>
<feature type="region of interest" description="Disordered" evidence="10">
    <location>
        <begin position="317"/>
        <end position="371"/>
    </location>
</feature>
<keyword evidence="13" id="KW-1185">Reference proteome</keyword>
<feature type="region of interest" description="Disordered" evidence="10">
    <location>
        <begin position="40"/>
        <end position="60"/>
    </location>
</feature>
<evidence type="ECO:0000256" key="10">
    <source>
        <dbReference type="SAM" id="MobiDB-lite"/>
    </source>
</evidence>
<evidence type="ECO:0000256" key="4">
    <source>
        <dbReference type="ARBA" id="ARBA00022771"/>
    </source>
</evidence>
<name>A0A4Z2IVP3_9TELE</name>
<dbReference type="SUPFAM" id="SSF57756">
    <property type="entry name" value="Retrovirus zinc finger-like domains"/>
    <property type="match status" value="2"/>
</dbReference>
<dbReference type="Proteomes" id="UP000314294">
    <property type="component" value="Unassembled WGS sequence"/>
</dbReference>
<evidence type="ECO:0000256" key="9">
    <source>
        <dbReference type="PROSITE-ProRule" id="PRU00047"/>
    </source>
</evidence>
<evidence type="ECO:0000256" key="8">
    <source>
        <dbReference type="ARBA" id="ARBA00043023"/>
    </source>
</evidence>
<dbReference type="Gene3D" id="4.10.60.10">
    <property type="entry name" value="Zinc finger, CCHC-type"/>
    <property type="match status" value="2"/>
</dbReference>
<dbReference type="PANTHER" id="PTHR46543:SF1">
    <property type="entry name" value="ZINC FINGER CCHC DOMAIN-CONTAINING PROTEIN 7"/>
    <property type="match status" value="1"/>
</dbReference>
<dbReference type="GO" id="GO:0071037">
    <property type="term" value="P:nuclear polyadenylation-dependent snRNA catabolic process"/>
    <property type="evidence" value="ECO:0007669"/>
    <property type="project" value="TreeGrafter"/>
</dbReference>
<feature type="region of interest" description="Disordered" evidence="10">
    <location>
        <begin position="402"/>
        <end position="459"/>
    </location>
</feature>
<dbReference type="SMART" id="SM00343">
    <property type="entry name" value="ZnF_C2HC"/>
    <property type="match status" value="5"/>
</dbReference>
<dbReference type="GO" id="GO:0071031">
    <property type="term" value="P:nuclear mRNA surveillance of mRNA 3'-end processing"/>
    <property type="evidence" value="ECO:0007669"/>
    <property type="project" value="TreeGrafter"/>
</dbReference>
<feature type="domain" description="CCHC-type" evidence="11">
    <location>
        <begin position="163"/>
        <end position="176"/>
    </location>
</feature>